<evidence type="ECO:0000313" key="6">
    <source>
        <dbReference type="EMBL" id="HBK52794.1"/>
    </source>
</evidence>
<reference evidence="6 7" key="1">
    <citation type="journal article" date="2018" name="Nat. Biotechnol.">
        <title>A standardized bacterial taxonomy based on genome phylogeny substantially revises the tree of life.</title>
        <authorList>
            <person name="Parks D.H."/>
            <person name="Chuvochina M."/>
            <person name="Waite D.W."/>
            <person name="Rinke C."/>
            <person name="Skarshewski A."/>
            <person name="Chaumeil P.A."/>
            <person name="Hugenholtz P."/>
        </authorList>
    </citation>
    <scope>NUCLEOTIDE SEQUENCE [LARGE SCALE GENOMIC DNA]</scope>
    <source>
        <strain evidence="6">UBA10948</strain>
    </source>
</reference>
<evidence type="ECO:0000256" key="2">
    <source>
        <dbReference type="ARBA" id="ARBA00022694"/>
    </source>
</evidence>
<dbReference type="InterPro" id="IPR020097">
    <property type="entry name" value="PsdUridine_synth_TruA_a/b_dom"/>
</dbReference>
<gene>
    <name evidence="6" type="ORF">DDZ44_02505</name>
</gene>
<comment type="caution">
    <text evidence="6">The sequence shown here is derived from an EMBL/GenBank/DDBJ whole genome shotgun (WGS) entry which is preliminary data.</text>
</comment>
<feature type="domain" description="Pseudouridine synthase I TruA alpha/beta" evidence="5">
    <location>
        <begin position="111"/>
        <end position="166"/>
    </location>
</feature>
<dbReference type="InterPro" id="IPR020094">
    <property type="entry name" value="TruA/RsuA/RluB/E/F_N"/>
</dbReference>
<evidence type="ECO:0000256" key="1">
    <source>
        <dbReference type="ARBA" id="ARBA00009375"/>
    </source>
</evidence>
<evidence type="ECO:0000313" key="7">
    <source>
        <dbReference type="Proteomes" id="UP000263273"/>
    </source>
</evidence>
<dbReference type="EC" id="5.4.99.12" evidence="4"/>
<dbReference type="SUPFAM" id="SSF55120">
    <property type="entry name" value="Pseudouridine synthase"/>
    <property type="match status" value="1"/>
</dbReference>
<dbReference type="Gene3D" id="3.30.70.660">
    <property type="entry name" value="Pseudouridine synthase I, catalytic domain, C-terminal subdomain"/>
    <property type="match status" value="1"/>
</dbReference>
<sequence length="166" mass="18873">KAIYRLSGEQATLVCAGRTDAGVHAWGQVVAFDSCSTIPGDRWAYALNSQLPEDIQVLESQETRAEFNPRFDALKKCYGYLIYRQKKKATFYRHYALCSTEPLKLEAMQEAAGILKGRQNFRSFCASGSSARTFEREIFRCCLSEKGPYLLLRIEADGFLYNMVRI</sequence>
<evidence type="ECO:0000256" key="4">
    <source>
        <dbReference type="RuleBase" id="RU003792"/>
    </source>
</evidence>
<dbReference type="InterPro" id="IPR020103">
    <property type="entry name" value="PsdUridine_synth_cat_dom_sf"/>
</dbReference>
<comment type="catalytic activity">
    <reaction evidence="4">
        <text>uridine(38/39/40) in tRNA = pseudouridine(38/39/40) in tRNA</text>
        <dbReference type="Rhea" id="RHEA:22376"/>
        <dbReference type="Rhea" id="RHEA-COMP:10085"/>
        <dbReference type="Rhea" id="RHEA-COMP:10087"/>
        <dbReference type="ChEBI" id="CHEBI:65314"/>
        <dbReference type="ChEBI" id="CHEBI:65315"/>
        <dbReference type="EC" id="5.4.99.12"/>
    </reaction>
</comment>
<comment type="similarity">
    <text evidence="1 4">Belongs to the tRNA pseudouridine synthase TruA family.</text>
</comment>
<name>A0A354YUD4_9FIRM</name>
<dbReference type="PANTHER" id="PTHR11142:SF0">
    <property type="entry name" value="TRNA PSEUDOURIDINE SYNTHASE-LIKE 1"/>
    <property type="match status" value="1"/>
</dbReference>
<keyword evidence="2 4" id="KW-0819">tRNA processing</keyword>
<proteinExistence type="inferred from homology"/>
<dbReference type="GO" id="GO:0160147">
    <property type="term" value="F:tRNA pseudouridine(38-40) synthase activity"/>
    <property type="evidence" value="ECO:0007669"/>
    <property type="project" value="UniProtKB-EC"/>
</dbReference>
<protein>
    <recommendedName>
        <fullName evidence="4">tRNA pseudouridine synthase</fullName>
        <ecNumber evidence="4">5.4.99.12</ecNumber>
    </recommendedName>
</protein>
<evidence type="ECO:0000256" key="3">
    <source>
        <dbReference type="ARBA" id="ARBA00023235"/>
    </source>
</evidence>
<keyword evidence="3 4" id="KW-0413">Isomerase</keyword>
<feature type="non-terminal residue" evidence="6">
    <location>
        <position position="166"/>
    </location>
</feature>
<evidence type="ECO:0000259" key="5">
    <source>
        <dbReference type="Pfam" id="PF01416"/>
    </source>
</evidence>
<feature type="non-terminal residue" evidence="6">
    <location>
        <position position="1"/>
    </location>
</feature>
<dbReference type="InterPro" id="IPR001406">
    <property type="entry name" value="PsdUridine_synth_TruA"/>
</dbReference>
<organism evidence="6 7">
    <name type="scientific">Syntrophomonas wolfei</name>
    <dbReference type="NCBI Taxonomy" id="863"/>
    <lineage>
        <taxon>Bacteria</taxon>
        <taxon>Bacillati</taxon>
        <taxon>Bacillota</taxon>
        <taxon>Clostridia</taxon>
        <taxon>Eubacteriales</taxon>
        <taxon>Syntrophomonadaceae</taxon>
        <taxon>Syntrophomonas</taxon>
    </lineage>
</organism>
<dbReference type="STRING" id="378794.GCA_001570625_00625"/>
<feature type="domain" description="Pseudouridine synthase I TruA alpha/beta" evidence="5">
    <location>
        <begin position="5"/>
        <end position="72"/>
    </location>
</feature>
<dbReference type="GO" id="GO:0003723">
    <property type="term" value="F:RNA binding"/>
    <property type="evidence" value="ECO:0007669"/>
    <property type="project" value="InterPro"/>
</dbReference>
<accession>A0A354YUD4</accession>
<dbReference type="Proteomes" id="UP000263273">
    <property type="component" value="Unassembled WGS sequence"/>
</dbReference>
<dbReference type="AlphaFoldDB" id="A0A354YUD4"/>
<dbReference type="EMBL" id="DNZF01000054">
    <property type="protein sequence ID" value="HBK52794.1"/>
    <property type="molecule type" value="Genomic_DNA"/>
</dbReference>
<dbReference type="Pfam" id="PF01416">
    <property type="entry name" value="PseudoU_synth_1"/>
    <property type="match status" value="2"/>
</dbReference>
<dbReference type="Gene3D" id="3.30.70.580">
    <property type="entry name" value="Pseudouridine synthase I, catalytic domain, N-terminal subdomain"/>
    <property type="match status" value="1"/>
</dbReference>
<dbReference type="PANTHER" id="PTHR11142">
    <property type="entry name" value="PSEUDOURIDYLATE SYNTHASE"/>
    <property type="match status" value="1"/>
</dbReference>
<dbReference type="InterPro" id="IPR020095">
    <property type="entry name" value="PsdUridine_synth_TruA_C"/>
</dbReference>
<dbReference type="GO" id="GO:0031119">
    <property type="term" value="P:tRNA pseudouridine synthesis"/>
    <property type="evidence" value="ECO:0007669"/>
    <property type="project" value="TreeGrafter"/>
</dbReference>